<evidence type="ECO:0000256" key="3">
    <source>
        <dbReference type="ARBA" id="ARBA00022824"/>
    </source>
</evidence>
<dbReference type="PANTHER" id="PTHR45799:SF6">
    <property type="entry name" value="RETICULON"/>
    <property type="match status" value="1"/>
</dbReference>
<dbReference type="EMBL" id="JAAGNN010000004">
    <property type="protein sequence ID" value="KAF4089821.1"/>
    <property type="molecule type" value="Genomic_DNA"/>
</dbReference>
<dbReference type="Gene3D" id="1.20.5.2480">
    <property type="match status" value="1"/>
</dbReference>
<evidence type="ECO:0000313" key="8">
    <source>
        <dbReference type="EMBL" id="KAF4089821.1"/>
    </source>
</evidence>
<organism evidence="8 9">
    <name type="scientific">Ameiurus melas</name>
    <name type="common">Black bullhead</name>
    <name type="synonym">Silurus melas</name>
    <dbReference type="NCBI Taxonomy" id="219545"/>
    <lineage>
        <taxon>Eukaryota</taxon>
        <taxon>Metazoa</taxon>
        <taxon>Chordata</taxon>
        <taxon>Craniata</taxon>
        <taxon>Vertebrata</taxon>
        <taxon>Euteleostomi</taxon>
        <taxon>Actinopterygii</taxon>
        <taxon>Neopterygii</taxon>
        <taxon>Teleostei</taxon>
        <taxon>Ostariophysi</taxon>
        <taxon>Siluriformes</taxon>
        <taxon>Ictaluridae</taxon>
        <taxon>Ameiurus</taxon>
    </lineage>
</organism>
<comment type="caution">
    <text evidence="8">The sequence shown here is derived from an EMBL/GenBank/DDBJ whole genome shotgun (WGS) entry which is preliminary data.</text>
</comment>
<keyword evidence="4 6" id="KW-1133">Transmembrane helix</keyword>
<gene>
    <name evidence="8" type="ORF">AMELA_G00042890</name>
</gene>
<sequence>MDCEKKECPWSGWKGHVVELLRWRDVKQTAVLFSSVLLLLFSLTQFSVAVQKTDDGHPFKVYLEKEISLSPEQISKYVEKVQLYVNYTLKELRRLFLVQDLVDTLKVRGSHDLINLPP</sequence>
<evidence type="ECO:0000256" key="2">
    <source>
        <dbReference type="ARBA" id="ARBA00022692"/>
    </source>
</evidence>
<dbReference type="GO" id="GO:0071787">
    <property type="term" value="P:endoplasmic reticulum tubular network formation"/>
    <property type="evidence" value="ECO:0007669"/>
    <property type="project" value="TreeGrafter"/>
</dbReference>
<accession>A0A7J6B6W5</accession>
<reference evidence="8 9" key="1">
    <citation type="submission" date="2020-02" db="EMBL/GenBank/DDBJ databases">
        <title>A chromosome-scale genome assembly of the black bullhead catfish (Ameiurus melas).</title>
        <authorList>
            <person name="Wen M."/>
            <person name="Zham M."/>
            <person name="Cabau C."/>
            <person name="Klopp C."/>
            <person name="Donnadieu C."/>
            <person name="Roques C."/>
            <person name="Bouchez O."/>
            <person name="Lampietro C."/>
            <person name="Jouanno E."/>
            <person name="Herpin A."/>
            <person name="Louis A."/>
            <person name="Berthelot C."/>
            <person name="Parey E."/>
            <person name="Roest-Crollius H."/>
            <person name="Braasch I."/>
            <person name="Postlethwait J."/>
            <person name="Robinson-Rechavi M."/>
            <person name="Echchiki A."/>
            <person name="Begum T."/>
            <person name="Montfort J."/>
            <person name="Schartl M."/>
            <person name="Bobe J."/>
            <person name="Guiguen Y."/>
        </authorList>
    </citation>
    <scope>NUCLEOTIDE SEQUENCE [LARGE SCALE GENOMIC DNA]</scope>
    <source>
        <strain evidence="8">M_S1</strain>
        <tissue evidence="8">Blood</tissue>
    </source>
</reference>
<proteinExistence type="predicted"/>
<evidence type="ECO:0000256" key="1">
    <source>
        <dbReference type="ARBA" id="ARBA00004477"/>
    </source>
</evidence>
<dbReference type="InterPro" id="IPR046964">
    <property type="entry name" value="RTN1-4"/>
</dbReference>
<keyword evidence="2 6" id="KW-0812">Transmembrane</keyword>
<dbReference type="PROSITE" id="PS50845">
    <property type="entry name" value="RETICULON"/>
    <property type="match status" value="1"/>
</dbReference>
<evidence type="ECO:0000259" key="7">
    <source>
        <dbReference type="PROSITE" id="PS50845"/>
    </source>
</evidence>
<dbReference type="GO" id="GO:0005789">
    <property type="term" value="C:endoplasmic reticulum membrane"/>
    <property type="evidence" value="ECO:0007669"/>
    <property type="project" value="UniProtKB-SubCell"/>
</dbReference>
<keyword evidence="5 6" id="KW-0472">Membrane</keyword>
<evidence type="ECO:0000256" key="6">
    <source>
        <dbReference type="SAM" id="Phobius"/>
    </source>
</evidence>
<feature type="domain" description="Reticulon" evidence="7">
    <location>
        <begin position="17"/>
        <end position="107"/>
    </location>
</feature>
<protein>
    <recommendedName>
        <fullName evidence="7">Reticulon domain-containing protein</fullName>
    </recommendedName>
</protein>
<dbReference type="Proteomes" id="UP000593565">
    <property type="component" value="Unassembled WGS sequence"/>
</dbReference>
<comment type="subcellular location">
    <subcellularLocation>
        <location evidence="1">Endoplasmic reticulum membrane</location>
        <topology evidence="1">Multi-pass membrane protein</topology>
    </subcellularLocation>
</comment>
<keyword evidence="9" id="KW-1185">Reference proteome</keyword>
<feature type="transmembrane region" description="Helical" evidence="6">
    <location>
        <begin position="30"/>
        <end position="50"/>
    </location>
</feature>
<dbReference type="PANTHER" id="PTHR45799">
    <property type="entry name" value="RETICULON-LIKE PROTEIN"/>
    <property type="match status" value="1"/>
</dbReference>
<dbReference type="InterPro" id="IPR003388">
    <property type="entry name" value="Reticulon"/>
</dbReference>
<evidence type="ECO:0000256" key="5">
    <source>
        <dbReference type="ARBA" id="ARBA00023136"/>
    </source>
</evidence>
<evidence type="ECO:0000256" key="4">
    <source>
        <dbReference type="ARBA" id="ARBA00022989"/>
    </source>
</evidence>
<evidence type="ECO:0000313" key="9">
    <source>
        <dbReference type="Proteomes" id="UP000593565"/>
    </source>
</evidence>
<dbReference type="GO" id="GO:0043005">
    <property type="term" value="C:neuron projection"/>
    <property type="evidence" value="ECO:0007669"/>
    <property type="project" value="TreeGrafter"/>
</dbReference>
<dbReference type="GO" id="GO:0014069">
    <property type="term" value="C:postsynaptic density"/>
    <property type="evidence" value="ECO:0007669"/>
    <property type="project" value="TreeGrafter"/>
</dbReference>
<keyword evidence="3" id="KW-0256">Endoplasmic reticulum</keyword>
<dbReference type="GO" id="GO:0007420">
    <property type="term" value="P:brain development"/>
    <property type="evidence" value="ECO:0007669"/>
    <property type="project" value="TreeGrafter"/>
</dbReference>
<dbReference type="AlphaFoldDB" id="A0A7J6B6W5"/>
<dbReference type="GO" id="GO:0030182">
    <property type="term" value="P:neuron differentiation"/>
    <property type="evidence" value="ECO:0007669"/>
    <property type="project" value="TreeGrafter"/>
</dbReference>
<name>A0A7J6B6W5_AMEME</name>